<evidence type="ECO:0000256" key="3">
    <source>
        <dbReference type="ARBA" id="ARBA00022692"/>
    </source>
</evidence>
<evidence type="ECO:0000256" key="4">
    <source>
        <dbReference type="ARBA" id="ARBA00022729"/>
    </source>
</evidence>
<feature type="compositionally biased region" description="Basic and acidic residues" evidence="7">
    <location>
        <begin position="50"/>
        <end position="60"/>
    </location>
</feature>
<feature type="region of interest" description="Disordered" evidence="7">
    <location>
        <begin position="25"/>
        <end position="157"/>
    </location>
</feature>
<proteinExistence type="evidence at transcript level"/>
<dbReference type="GO" id="GO:0034109">
    <property type="term" value="P:homotypic cell-cell adhesion"/>
    <property type="evidence" value="ECO:0007669"/>
    <property type="project" value="TreeGrafter"/>
</dbReference>
<keyword evidence="4 9" id="KW-0732">Signal</keyword>
<feature type="signal peptide" evidence="9">
    <location>
        <begin position="1"/>
        <end position="21"/>
    </location>
</feature>
<evidence type="ECO:0000256" key="5">
    <source>
        <dbReference type="ARBA" id="ARBA00022989"/>
    </source>
</evidence>
<protein>
    <submittedName>
        <fullName evidence="10">CD99 antigen-like protein 2</fullName>
    </submittedName>
</protein>
<dbReference type="GO" id="GO:0005886">
    <property type="term" value="C:plasma membrane"/>
    <property type="evidence" value="ECO:0007669"/>
    <property type="project" value="TreeGrafter"/>
</dbReference>
<sequence>MRPLHGLLLVCLASALVAVKAAPTLGANDTGDDGDLDLGDALGPDPDIPDAPKDGDKEIPDLGLDFDEPKPTPPRVGNKPKGSDDGFNLEDALFGDDKLTPTKKPRVPARGGGNQDTDLKDSDLMNGDYKPDQTNSKDTNGNSGGGGGGGQSAGSTAGIVGGIAMALVGAAGGYFTYQKKKLCFKIQGNTAEQGTKQENVQNQKEDPQSYSTLLQSQSAGGN</sequence>
<feature type="compositionally biased region" description="Gly residues" evidence="7">
    <location>
        <begin position="142"/>
        <end position="152"/>
    </location>
</feature>
<dbReference type="Pfam" id="PF12301">
    <property type="entry name" value="CD99L2"/>
    <property type="match status" value="1"/>
</dbReference>
<evidence type="ECO:0000256" key="8">
    <source>
        <dbReference type="SAM" id="Phobius"/>
    </source>
</evidence>
<feature type="region of interest" description="Disordered" evidence="7">
    <location>
        <begin position="193"/>
        <end position="222"/>
    </location>
</feature>
<keyword evidence="5 8" id="KW-1133">Transmembrane helix</keyword>
<comment type="similarity">
    <text evidence="2">Belongs to the CD99 family.</text>
</comment>
<name>V9L6W1_CALMI</name>
<dbReference type="InterPro" id="IPR022078">
    <property type="entry name" value="CD99L2"/>
</dbReference>
<evidence type="ECO:0000256" key="1">
    <source>
        <dbReference type="ARBA" id="ARBA00004479"/>
    </source>
</evidence>
<evidence type="ECO:0000256" key="9">
    <source>
        <dbReference type="SAM" id="SignalP"/>
    </source>
</evidence>
<dbReference type="PANTHER" id="PTHR15076:SF15">
    <property type="entry name" value="CD99 ANTIGEN"/>
    <property type="match status" value="1"/>
</dbReference>
<accession>V9L6W1</accession>
<keyword evidence="3 8" id="KW-0812">Transmembrane</keyword>
<dbReference type="EMBL" id="JW874523">
    <property type="protein sequence ID" value="AFP07040.1"/>
    <property type="molecule type" value="mRNA"/>
</dbReference>
<dbReference type="GO" id="GO:2000391">
    <property type="term" value="P:positive regulation of neutrophil extravasation"/>
    <property type="evidence" value="ECO:0007669"/>
    <property type="project" value="TreeGrafter"/>
</dbReference>
<evidence type="ECO:0000313" key="10">
    <source>
        <dbReference type="EMBL" id="AFP07040.1"/>
    </source>
</evidence>
<feature type="chain" id="PRO_5004778832" evidence="9">
    <location>
        <begin position="22"/>
        <end position="222"/>
    </location>
</feature>
<feature type="transmembrane region" description="Helical" evidence="8">
    <location>
        <begin position="157"/>
        <end position="177"/>
    </location>
</feature>
<keyword evidence="6 8" id="KW-0472">Membrane</keyword>
<organism evidence="10">
    <name type="scientific">Callorhinchus milii</name>
    <name type="common">Ghost shark</name>
    <dbReference type="NCBI Taxonomy" id="7868"/>
    <lineage>
        <taxon>Eukaryota</taxon>
        <taxon>Metazoa</taxon>
        <taxon>Chordata</taxon>
        <taxon>Craniata</taxon>
        <taxon>Vertebrata</taxon>
        <taxon>Chondrichthyes</taxon>
        <taxon>Holocephali</taxon>
        <taxon>Chimaeriformes</taxon>
        <taxon>Callorhinchidae</taxon>
        <taxon>Callorhinchus</taxon>
    </lineage>
</organism>
<evidence type="ECO:0000256" key="6">
    <source>
        <dbReference type="ARBA" id="ARBA00023136"/>
    </source>
</evidence>
<dbReference type="GO" id="GO:0072683">
    <property type="term" value="P:T cell extravasation"/>
    <property type="evidence" value="ECO:0007669"/>
    <property type="project" value="TreeGrafter"/>
</dbReference>
<dbReference type="PANTHER" id="PTHR15076">
    <property type="entry name" value="CD99/MIC2 PROTEIN RELATED"/>
    <property type="match status" value="1"/>
</dbReference>
<evidence type="ECO:0000256" key="2">
    <source>
        <dbReference type="ARBA" id="ARBA00008763"/>
    </source>
</evidence>
<evidence type="ECO:0000256" key="7">
    <source>
        <dbReference type="SAM" id="MobiDB-lite"/>
    </source>
</evidence>
<dbReference type="AlphaFoldDB" id="V9L6W1"/>
<comment type="subcellular location">
    <subcellularLocation>
        <location evidence="1">Membrane</location>
        <topology evidence="1">Single-pass type I membrane protein</topology>
    </subcellularLocation>
</comment>
<reference evidence="10" key="1">
    <citation type="journal article" date="2014" name="Nature">
        <title>Elephant shark genome provides unique insights into gnathostome evolution.</title>
        <authorList>
            <consortium name="International Elephant Shark Genome Sequencing Consortium"/>
            <person name="Venkatesh B."/>
            <person name="Lee A.P."/>
            <person name="Ravi V."/>
            <person name="Maurya A.K."/>
            <person name="Lian M.M."/>
            <person name="Swann J.B."/>
            <person name="Ohta Y."/>
            <person name="Flajnik M.F."/>
            <person name="Sutoh Y."/>
            <person name="Kasahara M."/>
            <person name="Hoon S."/>
            <person name="Gangu V."/>
            <person name="Roy S.W."/>
            <person name="Irimia M."/>
            <person name="Korzh V."/>
            <person name="Kondrychyn I."/>
            <person name="Lim Z.W."/>
            <person name="Tay B.H."/>
            <person name="Tohari S."/>
            <person name="Kong K.W."/>
            <person name="Ho S."/>
            <person name="Lorente-Galdos B."/>
            <person name="Quilez J."/>
            <person name="Marques-Bonet T."/>
            <person name="Raney B.J."/>
            <person name="Ingham P.W."/>
            <person name="Tay A."/>
            <person name="Hillier L.W."/>
            <person name="Minx P."/>
            <person name="Boehm T."/>
            <person name="Wilson R.K."/>
            <person name="Brenner S."/>
            <person name="Warren W.C."/>
        </authorList>
    </citation>
    <scope>NUCLEOTIDE SEQUENCE</scope>
    <source>
        <tissue evidence="10">Brain</tissue>
    </source>
</reference>